<reference evidence="2 3" key="1">
    <citation type="submission" date="2015-01" db="EMBL/GenBank/DDBJ databases">
        <title>Enhanced salinomycin production by adjusting the supply of polyketide extender units in Streptomyce albus DSM 41398.</title>
        <authorList>
            <person name="Lu C."/>
        </authorList>
    </citation>
    <scope>NUCLEOTIDE SEQUENCE [LARGE SCALE GENOMIC DNA]</scope>
    <source>
        <strain evidence="3">ATCC 21838 / DSM 41398 / FERM P-419 / JCM 4703 / NBRC 107858</strain>
    </source>
</reference>
<name>A0A0B5EL37_STRA4</name>
<gene>
    <name evidence="2" type="ORF">SLNWT_2697</name>
</gene>
<dbReference type="AlphaFoldDB" id="A0A0B5EL37"/>
<evidence type="ECO:0000313" key="2">
    <source>
        <dbReference type="EMBL" id="AJE83073.1"/>
    </source>
</evidence>
<protein>
    <submittedName>
        <fullName evidence="2">Uncharacterized protein</fullName>
    </submittedName>
</protein>
<proteinExistence type="predicted"/>
<feature type="region of interest" description="Disordered" evidence="1">
    <location>
        <begin position="1"/>
        <end position="24"/>
    </location>
</feature>
<dbReference type="KEGG" id="sals:SLNWT_2697"/>
<sequence>MRAGPYGGSGAVRGRGRQEGERQAMSSYLESLTVERGGFRIKVPQSWWEFDIRPQSRDDNIRALLNDRIRRHPELAPHRGQFTAFLRKAAQEAWDSGALYCGCMAETFGGEVPVTASVTVSLVGARDSRGEPLPNDPATITSQLSEKQAGREGDAWRKVKTVEIPGTGTAARTYGIEDVKVPGDERTVRAVLMQTYVPVPEQPGKVALIAGSSQVLDLADSFFDMFDAITSTFRFVG</sequence>
<accession>A0A0B5EL37</accession>
<feature type="compositionally biased region" description="Gly residues" evidence="1">
    <location>
        <begin position="1"/>
        <end position="13"/>
    </location>
</feature>
<evidence type="ECO:0000313" key="3">
    <source>
        <dbReference type="Proteomes" id="UP000031523"/>
    </source>
</evidence>
<dbReference type="Proteomes" id="UP000031523">
    <property type="component" value="Chromosome"/>
</dbReference>
<organism evidence="2 3">
    <name type="scientific">Streptomyces albus (strain ATCC 21838 / DSM 41398 / FERM P-419 / JCM 4703 / NBRC 107858)</name>
    <dbReference type="NCBI Taxonomy" id="1081613"/>
    <lineage>
        <taxon>Bacteria</taxon>
        <taxon>Bacillati</taxon>
        <taxon>Actinomycetota</taxon>
        <taxon>Actinomycetes</taxon>
        <taxon>Kitasatosporales</taxon>
        <taxon>Streptomycetaceae</taxon>
        <taxon>Streptomyces</taxon>
    </lineage>
</organism>
<evidence type="ECO:0000256" key="1">
    <source>
        <dbReference type="SAM" id="MobiDB-lite"/>
    </source>
</evidence>
<keyword evidence="3" id="KW-1185">Reference proteome</keyword>
<dbReference type="EMBL" id="CP010519">
    <property type="protein sequence ID" value="AJE83073.1"/>
    <property type="molecule type" value="Genomic_DNA"/>
</dbReference>